<feature type="region of interest" description="Disordered" evidence="2">
    <location>
        <begin position="1"/>
        <end position="177"/>
    </location>
</feature>
<dbReference type="PANTHER" id="PTHR28063">
    <property type="entry name" value="RNA POLYMERASE II NUCLEAR LOCALIZATION PROTEIN IWR1"/>
    <property type="match status" value="1"/>
</dbReference>
<dbReference type="GO" id="GO:0005737">
    <property type="term" value="C:cytoplasm"/>
    <property type="evidence" value="ECO:0007669"/>
    <property type="project" value="TreeGrafter"/>
</dbReference>
<comment type="caution">
    <text evidence="4">The sequence shown here is derived from an EMBL/GenBank/DDBJ whole genome shotgun (WGS) entry which is preliminary data.</text>
</comment>
<evidence type="ECO:0000256" key="2">
    <source>
        <dbReference type="SAM" id="MobiDB-lite"/>
    </source>
</evidence>
<dbReference type="InterPro" id="IPR040150">
    <property type="entry name" value="Iwr1"/>
</dbReference>
<dbReference type="PANTHER" id="PTHR28063:SF1">
    <property type="entry name" value="RNA POLYMERASE II NUCLEAR LOCALIZATION PROTEIN IWR1"/>
    <property type="match status" value="1"/>
</dbReference>
<accession>A0A8H6RSL3</accession>
<evidence type="ECO:0000256" key="1">
    <source>
        <dbReference type="ARBA" id="ARBA00010218"/>
    </source>
</evidence>
<feature type="compositionally biased region" description="Basic and acidic residues" evidence="2">
    <location>
        <begin position="28"/>
        <end position="58"/>
    </location>
</feature>
<feature type="region of interest" description="Disordered" evidence="2">
    <location>
        <begin position="306"/>
        <end position="387"/>
    </location>
</feature>
<evidence type="ECO:0000313" key="4">
    <source>
        <dbReference type="EMBL" id="KAF7197671.1"/>
    </source>
</evidence>
<feature type="compositionally biased region" description="Low complexity" evidence="2">
    <location>
        <begin position="84"/>
        <end position="98"/>
    </location>
</feature>
<dbReference type="OrthoDB" id="6255506at2759"/>
<dbReference type="EMBL" id="JABCIY010000008">
    <property type="protein sequence ID" value="KAF7197671.1"/>
    <property type="molecule type" value="Genomic_DNA"/>
</dbReference>
<dbReference type="AlphaFoldDB" id="A0A8H6RSL3"/>
<evidence type="ECO:0000259" key="3">
    <source>
        <dbReference type="Pfam" id="PF08574"/>
    </source>
</evidence>
<name>A0A8H6RSL3_9PEZI</name>
<sequence>MSGMSGPEHVRVKRKRGDQAPDALIVERPGKKNKQDTTEHAYHYVLRKDDADDKKNEPEAAQSLFDANDVERRAAESSVRPKASRNISGNGINGGQSAAKERRVFHLRRPTTPEAGVRKRGKAKVKEDGVATFVEKRKKNVAQRLEGIAGRDRSSSLSVSSPPPPAPLKRPGKGAAVKISSDAPSFFASSHAKHDSQVEAMANSLHQFAVEEAAKESTTQALPRKPKITATPKLSGQRSRALHQQRASQSSTLSRANDTDDTSMDDDADYVYDTYVLAPSSNLGAVQADTSQGNVGYLIIGEEDEAVWETYMEEDSSDEEPSDEDDENAEDWYGADYPEDELASDDEHDRNAYNYRAGDSDEEYDEHTFSDDEYEAQMNPWRKKTPQQFSRYFNGEANVEDQ</sequence>
<dbReference type="Proteomes" id="UP000660729">
    <property type="component" value="Unassembled WGS sequence"/>
</dbReference>
<proteinExistence type="inferred from homology"/>
<keyword evidence="5" id="KW-1185">Reference proteome</keyword>
<gene>
    <name evidence="4" type="ORF">HII31_01010</name>
</gene>
<dbReference type="InterPro" id="IPR013883">
    <property type="entry name" value="TF_Iwr1_dom"/>
</dbReference>
<protein>
    <recommendedName>
        <fullName evidence="3">Transcription factor Iwr1 domain-containing protein</fullName>
    </recommendedName>
</protein>
<feature type="compositionally biased region" description="Acidic residues" evidence="2">
    <location>
        <begin position="306"/>
        <end position="330"/>
    </location>
</feature>
<organism evidence="4 5">
    <name type="scientific">Pseudocercospora fuligena</name>
    <dbReference type="NCBI Taxonomy" id="685502"/>
    <lineage>
        <taxon>Eukaryota</taxon>
        <taxon>Fungi</taxon>
        <taxon>Dikarya</taxon>
        <taxon>Ascomycota</taxon>
        <taxon>Pezizomycotina</taxon>
        <taxon>Dothideomycetes</taxon>
        <taxon>Dothideomycetidae</taxon>
        <taxon>Mycosphaerellales</taxon>
        <taxon>Mycosphaerellaceae</taxon>
        <taxon>Pseudocercospora</taxon>
    </lineage>
</organism>
<feature type="region of interest" description="Disordered" evidence="2">
    <location>
        <begin position="211"/>
        <end position="267"/>
    </location>
</feature>
<comment type="similarity">
    <text evidence="1">Belongs to the IWR1/SLC7A6OS family.</text>
</comment>
<feature type="compositionally biased region" description="Polar residues" evidence="2">
    <location>
        <begin position="245"/>
        <end position="256"/>
    </location>
</feature>
<feature type="compositionally biased region" description="Acidic residues" evidence="2">
    <location>
        <begin position="360"/>
        <end position="375"/>
    </location>
</feature>
<dbReference type="GO" id="GO:0006606">
    <property type="term" value="P:protein import into nucleus"/>
    <property type="evidence" value="ECO:0007669"/>
    <property type="project" value="InterPro"/>
</dbReference>
<feature type="domain" description="Transcription factor Iwr1" evidence="3">
    <location>
        <begin position="269"/>
        <end position="341"/>
    </location>
</feature>
<reference evidence="4" key="1">
    <citation type="submission" date="2020-04" db="EMBL/GenBank/DDBJ databases">
        <title>Draft genome resource of the tomato pathogen Pseudocercospora fuligena.</title>
        <authorList>
            <person name="Zaccaron A."/>
        </authorList>
    </citation>
    <scope>NUCLEOTIDE SEQUENCE</scope>
    <source>
        <strain evidence="4">PF001</strain>
    </source>
</reference>
<evidence type="ECO:0000313" key="5">
    <source>
        <dbReference type="Proteomes" id="UP000660729"/>
    </source>
</evidence>
<dbReference type="Pfam" id="PF08574">
    <property type="entry name" value="Iwr1"/>
    <property type="match status" value="1"/>
</dbReference>